<comment type="cofactor">
    <cofactor evidence="11">
        <name>Zn(2+)</name>
        <dbReference type="ChEBI" id="CHEBI:29105"/>
    </cofactor>
    <text evidence="11">Binds 1 zinc ion per subunit.</text>
</comment>
<comment type="similarity">
    <text evidence="2">Belongs to the p53 family.</text>
</comment>
<dbReference type="InterPro" id="IPR011615">
    <property type="entry name" value="p53_DNA-bd"/>
</dbReference>
<keyword evidence="7" id="KW-0238">DNA-binding</keyword>
<sequence length="145" mass="16339">VPEQILDHVIRCQSIDAEYHGNKKEQRHLNVLVPLGVPQTGMDTVQHLYSFMCQNTCPSGINHRPFEVVFTLEDEMGTVYGRRKLNVGVSFSPKRSKESKERDFLEKLDSNDAASPSDGKKTEKVDIKSSTGMLPALDTRLYTLT</sequence>
<gene>
    <name evidence="14" type="ORF">ILUMI_17905</name>
</gene>
<evidence type="ECO:0000313" key="15">
    <source>
        <dbReference type="Proteomes" id="UP000801492"/>
    </source>
</evidence>
<feature type="non-terminal residue" evidence="14">
    <location>
        <position position="145"/>
    </location>
</feature>
<feature type="domain" description="p53 DNA-binding" evidence="13">
    <location>
        <begin position="4"/>
        <end position="103"/>
    </location>
</feature>
<dbReference type="PRINTS" id="PR00386">
    <property type="entry name" value="P53SUPPRESSR"/>
</dbReference>
<comment type="subcellular location">
    <subcellularLocation>
        <location evidence="1">Nucleus</location>
    </subcellularLocation>
</comment>
<evidence type="ECO:0000256" key="1">
    <source>
        <dbReference type="ARBA" id="ARBA00004123"/>
    </source>
</evidence>
<evidence type="ECO:0000256" key="8">
    <source>
        <dbReference type="ARBA" id="ARBA00023159"/>
    </source>
</evidence>
<evidence type="ECO:0000256" key="12">
    <source>
        <dbReference type="SAM" id="MobiDB-lite"/>
    </source>
</evidence>
<evidence type="ECO:0000256" key="7">
    <source>
        <dbReference type="ARBA" id="ARBA00023125"/>
    </source>
</evidence>
<dbReference type="Gene3D" id="2.60.40.720">
    <property type="match status" value="1"/>
</dbReference>
<dbReference type="GO" id="GO:0000981">
    <property type="term" value="F:DNA-binding transcription factor activity, RNA polymerase II-specific"/>
    <property type="evidence" value="ECO:0007669"/>
    <property type="project" value="TreeGrafter"/>
</dbReference>
<keyword evidence="5 11" id="KW-0862">Zinc</keyword>
<dbReference type="SUPFAM" id="SSF49417">
    <property type="entry name" value="p53-like transcription factors"/>
    <property type="match status" value="1"/>
</dbReference>
<keyword evidence="6" id="KW-0805">Transcription regulation</keyword>
<dbReference type="GO" id="GO:0046872">
    <property type="term" value="F:metal ion binding"/>
    <property type="evidence" value="ECO:0007669"/>
    <property type="project" value="UniProtKB-KW"/>
</dbReference>
<proteinExistence type="inferred from homology"/>
<organism evidence="14 15">
    <name type="scientific">Ignelater luminosus</name>
    <name type="common">Cucubano</name>
    <name type="synonym">Pyrophorus luminosus</name>
    <dbReference type="NCBI Taxonomy" id="2038154"/>
    <lineage>
        <taxon>Eukaryota</taxon>
        <taxon>Metazoa</taxon>
        <taxon>Ecdysozoa</taxon>
        <taxon>Arthropoda</taxon>
        <taxon>Hexapoda</taxon>
        <taxon>Insecta</taxon>
        <taxon>Pterygota</taxon>
        <taxon>Neoptera</taxon>
        <taxon>Endopterygota</taxon>
        <taxon>Coleoptera</taxon>
        <taxon>Polyphaga</taxon>
        <taxon>Elateriformia</taxon>
        <taxon>Elateroidea</taxon>
        <taxon>Elateridae</taxon>
        <taxon>Agrypninae</taxon>
        <taxon>Pyrophorini</taxon>
        <taxon>Ignelater</taxon>
    </lineage>
</organism>
<keyword evidence="15" id="KW-1185">Reference proteome</keyword>
<dbReference type="GO" id="GO:0005634">
    <property type="term" value="C:nucleus"/>
    <property type="evidence" value="ECO:0007669"/>
    <property type="project" value="UniProtKB-SubCell"/>
</dbReference>
<feature type="compositionally biased region" description="Basic and acidic residues" evidence="12">
    <location>
        <begin position="95"/>
        <end position="110"/>
    </location>
</feature>
<name>A0A8K0G7G3_IGNLU</name>
<dbReference type="AlphaFoldDB" id="A0A8K0G7G3"/>
<keyword evidence="9" id="KW-0804">Transcription</keyword>
<evidence type="ECO:0000256" key="10">
    <source>
        <dbReference type="ARBA" id="ARBA00023242"/>
    </source>
</evidence>
<dbReference type="GO" id="GO:0000978">
    <property type="term" value="F:RNA polymerase II cis-regulatory region sequence-specific DNA binding"/>
    <property type="evidence" value="ECO:0007669"/>
    <property type="project" value="TreeGrafter"/>
</dbReference>
<dbReference type="InterPro" id="IPR012346">
    <property type="entry name" value="p53/RUNT-type_TF_DNA-bd_sf"/>
</dbReference>
<evidence type="ECO:0000256" key="6">
    <source>
        <dbReference type="ARBA" id="ARBA00023015"/>
    </source>
</evidence>
<evidence type="ECO:0000313" key="14">
    <source>
        <dbReference type="EMBL" id="KAF2888268.1"/>
    </source>
</evidence>
<dbReference type="OrthoDB" id="5915660at2759"/>
<feature type="region of interest" description="Disordered" evidence="12">
    <location>
        <begin position="91"/>
        <end position="126"/>
    </location>
</feature>
<dbReference type="GO" id="GO:0006915">
    <property type="term" value="P:apoptotic process"/>
    <property type="evidence" value="ECO:0007669"/>
    <property type="project" value="UniProtKB-KW"/>
</dbReference>
<dbReference type="InterPro" id="IPR002117">
    <property type="entry name" value="p53_tumour_suppressor"/>
</dbReference>
<comment type="caution">
    <text evidence="14">The sequence shown here is derived from an EMBL/GenBank/DDBJ whole genome shotgun (WGS) entry which is preliminary data.</text>
</comment>
<evidence type="ECO:0000259" key="13">
    <source>
        <dbReference type="Pfam" id="PF00870"/>
    </source>
</evidence>
<evidence type="ECO:0000256" key="5">
    <source>
        <dbReference type="ARBA" id="ARBA00022833"/>
    </source>
</evidence>
<dbReference type="PANTHER" id="PTHR11447:SF16">
    <property type="entry name" value="P53 PROTEIN LONG FORM VARIANT 1"/>
    <property type="match status" value="1"/>
</dbReference>
<dbReference type="InterPro" id="IPR008967">
    <property type="entry name" value="p53-like_TF_DNA-bd_sf"/>
</dbReference>
<dbReference type="Proteomes" id="UP000801492">
    <property type="component" value="Unassembled WGS sequence"/>
</dbReference>
<evidence type="ECO:0000256" key="11">
    <source>
        <dbReference type="PIRSR" id="PIRSR602117-1"/>
    </source>
</evidence>
<keyword evidence="10" id="KW-0539">Nucleus</keyword>
<keyword evidence="4 11" id="KW-0479">Metal-binding</keyword>
<evidence type="ECO:0000256" key="3">
    <source>
        <dbReference type="ARBA" id="ARBA00022703"/>
    </source>
</evidence>
<evidence type="ECO:0000256" key="9">
    <source>
        <dbReference type="ARBA" id="ARBA00023163"/>
    </source>
</evidence>
<reference evidence="14" key="1">
    <citation type="submission" date="2019-08" db="EMBL/GenBank/DDBJ databases">
        <title>The genome of the North American firefly Photinus pyralis.</title>
        <authorList>
            <consortium name="Photinus pyralis genome working group"/>
            <person name="Fallon T.R."/>
            <person name="Sander Lower S.E."/>
            <person name="Weng J.-K."/>
        </authorList>
    </citation>
    <scope>NUCLEOTIDE SEQUENCE</scope>
    <source>
        <strain evidence="14">TRF0915ILg1</strain>
        <tissue evidence="14">Whole body</tissue>
    </source>
</reference>
<evidence type="ECO:0000256" key="4">
    <source>
        <dbReference type="ARBA" id="ARBA00022723"/>
    </source>
</evidence>
<keyword evidence="8" id="KW-0010">Activator</keyword>
<keyword evidence="3" id="KW-0053">Apoptosis</keyword>
<dbReference type="EMBL" id="VTPC01078638">
    <property type="protein sequence ID" value="KAF2888268.1"/>
    <property type="molecule type" value="Genomic_DNA"/>
</dbReference>
<feature type="non-terminal residue" evidence="14">
    <location>
        <position position="1"/>
    </location>
</feature>
<dbReference type="Pfam" id="PF00870">
    <property type="entry name" value="P53"/>
    <property type="match status" value="1"/>
</dbReference>
<feature type="binding site" evidence="11">
    <location>
        <position position="53"/>
    </location>
    <ligand>
        <name>Zn(2+)</name>
        <dbReference type="ChEBI" id="CHEBI:29105"/>
    </ligand>
</feature>
<protein>
    <recommendedName>
        <fullName evidence="13">p53 DNA-binding domain-containing protein</fullName>
    </recommendedName>
</protein>
<feature type="binding site" evidence="11">
    <location>
        <position position="57"/>
    </location>
    <ligand>
        <name>Zn(2+)</name>
        <dbReference type="ChEBI" id="CHEBI:29105"/>
    </ligand>
</feature>
<evidence type="ECO:0000256" key="2">
    <source>
        <dbReference type="ARBA" id="ARBA00006167"/>
    </source>
</evidence>
<dbReference type="PANTHER" id="PTHR11447">
    <property type="entry name" value="CELLULAR TUMOR ANTIGEN P53"/>
    <property type="match status" value="1"/>
</dbReference>
<accession>A0A8K0G7G3</accession>